<dbReference type="PROSITE" id="PS50022">
    <property type="entry name" value="FA58C_3"/>
    <property type="match status" value="1"/>
</dbReference>
<feature type="region of interest" description="Disordered" evidence="4">
    <location>
        <begin position="1207"/>
        <end position="1236"/>
    </location>
</feature>
<evidence type="ECO:0000256" key="1">
    <source>
        <dbReference type="ARBA" id="ARBA00022801"/>
    </source>
</evidence>
<dbReference type="Gene3D" id="1.20.58.460">
    <property type="entry name" value="Hyaluronidase post-catalytic domain-like"/>
    <property type="match status" value="1"/>
</dbReference>
<gene>
    <name evidence="7" type="ORF">GCM10009801_53640</name>
</gene>
<keyword evidence="2 3" id="KW-0326">Glycosidase</keyword>
<dbReference type="SUPFAM" id="SSF55545">
    <property type="entry name" value="beta-N-acetylhexosaminidase-like domain"/>
    <property type="match status" value="1"/>
</dbReference>
<feature type="region of interest" description="Disordered" evidence="4">
    <location>
        <begin position="753"/>
        <end position="851"/>
    </location>
</feature>
<reference evidence="7 8" key="1">
    <citation type="journal article" date="2019" name="Int. J. Syst. Evol. Microbiol.">
        <title>The Global Catalogue of Microorganisms (GCM) 10K type strain sequencing project: providing services to taxonomists for standard genome sequencing and annotation.</title>
        <authorList>
            <consortium name="The Broad Institute Genomics Platform"/>
            <consortium name="The Broad Institute Genome Sequencing Center for Infectious Disease"/>
            <person name="Wu L."/>
            <person name="Ma J."/>
        </authorList>
    </citation>
    <scope>NUCLEOTIDE SEQUENCE [LARGE SCALE GENOMIC DNA]</scope>
    <source>
        <strain evidence="7 8">JCM 15478</strain>
    </source>
</reference>
<dbReference type="PROSITE" id="PS52009">
    <property type="entry name" value="GH84"/>
    <property type="match status" value="1"/>
</dbReference>
<dbReference type="InterPro" id="IPR051822">
    <property type="entry name" value="Glycosyl_Hydrolase_84"/>
</dbReference>
<feature type="compositionally biased region" description="Basic and acidic residues" evidence="4">
    <location>
        <begin position="1223"/>
        <end position="1236"/>
    </location>
</feature>
<feature type="active site" description="Proton donor" evidence="3">
    <location>
        <position position="418"/>
    </location>
</feature>
<dbReference type="InterPro" id="IPR011496">
    <property type="entry name" value="O-GlcNAcase_cat"/>
</dbReference>
<dbReference type="Pfam" id="PF21774">
    <property type="entry name" value="NagJ_C"/>
    <property type="match status" value="1"/>
</dbReference>
<feature type="region of interest" description="Disordered" evidence="4">
    <location>
        <begin position="126"/>
        <end position="164"/>
    </location>
</feature>
<dbReference type="Proteomes" id="UP001500016">
    <property type="component" value="Unassembled WGS sequence"/>
</dbReference>
<feature type="domain" description="GH84" evidence="6">
    <location>
        <begin position="302"/>
        <end position="584"/>
    </location>
</feature>
<keyword evidence="1 3" id="KW-0378">Hydrolase</keyword>
<keyword evidence="8" id="KW-1185">Reference proteome</keyword>
<dbReference type="Gene3D" id="3.20.20.80">
    <property type="entry name" value="Glycosidases"/>
    <property type="match status" value="1"/>
</dbReference>
<proteinExistence type="inferred from homology"/>
<dbReference type="InterPro" id="IPR049019">
    <property type="entry name" value="NagJ-like_helical"/>
</dbReference>
<evidence type="ECO:0000256" key="3">
    <source>
        <dbReference type="PROSITE-ProRule" id="PRU01353"/>
    </source>
</evidence>
<evidence type="ECO:0000313" key="8">
    <source>
        <dbReference type="Proteomes" id="UP001500016"/>
    </source>
</evidence>
<accession>A0ABN2WCM9</accession>
<dbReference type="Pfam" id="PF07555">
    <property type="entry name" value="NAGidase"/>
    <property type="match status" value="1"/>
</dbReference>
<dbReference type="Pfam" id="PF02838">
    <property type="entry name" value="Glyco_hydro_20b"/>
    <property type="match status" value="1"/>
</dbReference>
<dbReference type="InterPro" id="IPR029018">
    <property type="entry name" value="Hex-like_dom2"/>
</dbReference>
<evidence type="ECO:0000313" key="7">
    <source>
        <dbReference type="EMBL" id="GAA2089372.1"/>
    </source>
</evidence>
<dbReference type="InterPro" id="IPR015882">
    <property type="entry name" value="HEX_bac_N"/>
</dbReference>
<dbReference type="EMBL" id="BAAAPE010000013">
    <property type="protein sequence ID" value="GAA2089372.1"/>
    <property type="molecule type" value="Genomic_DNA"/>
</dbReference>
<evidence type="ECO:0000256" key="2">
    <source>
        <dbReference type="ARBA" id="ARBA00023295"/>
    </source>
</evidence>
<feature type="compositionally biased region" description="Basic and acidic residues" evidence="4">
    <location>
        <begin position="809"/>
        <end position="820"/>
    </location>
</feature>
<dbReference type="SUPFAM" id="SSF49785">
    <property type="entry name" value="Galactose-binding domain-like"/>
    <property type="match status" value="1"/>
</dbReference>
<evidence type="ECO:0000259" key="6">
    <source>
        <dbReference type="PROSITE" id="PS52009"/>
    </source>
</evidence>
<dbReference type="PANTHER" id="PTHR13170:SF16">
    <property type="entry name" value="PROTEIN O-GLCNACASE"/>
    <property type="match status" value="1"/>
</dbReference>
<sequence>MSTAARGDGAPGTIPDRPSGPASGPTTPPPPGPPTCPTPGTASEPATGRAPGTATGPVFGPATGTAPGAATRPASGRGSGSGTGMAATGIGMAPGPGAGSVPRWGRVGAVAVTAAFVGGLLGGAPAAHAAPPPEPEGPAAGSPDDDGRSEQGLPPVWPRPQSMRERGPFVEAGREAVLVADEEADAAALEVVRGALRDAGVRRVHQIRPGRPLPGRGLVVRVGTESAQSALRALPAPARGDLPSGGYRLATGTHGDRETVALEGAGEDGLFHAAQTLRQLVTDDARGRGFPGVAVRDWPAAPVRGTTEGFYGQPWTHGDRLAQIDFLGRTKQNRFLYAPGDDPYRGAARWRDPYPAAQRADFRELAERAKRNHVTLGWAVSPGQGFCFSSGDDRRALLRKVDAMKALGFGAFQVRFEDVSYSEWHCDDDADTYGSGPEAAAKAQAELANALAEHLAKRHPDAEALSVVPTEFYQKGSTDYRAALAGALDDRVQVAWSGVGVVPRTITGSELTRTRAAFPRHPLVTLDNYPVNDYAQDRLFLGPYRGRDPAVASGSAALLTNAMEQPTASRIPLFTAADYAWNPKGYRPEASWRAAVEEAAGGRQADPETRAAVHALAGNDASSLLGGEESAYLRPLTDAFWTAYEGGAGPGLDRAARKLRAAFGTMRTAGENVPPGLAREVRPWLRELGRLGEAGERSVDMLVAQARGDGARAWTAEMDVRRLREESRKSDATVGKGVLADFADQALRASDEWTGLSSGDKKRGKKPGKPLREEGSARADASRGAPDARTGQEAPRNEEDRAQGTQDGKAPKDEKKERPAGRSLPVRGGPDALPGSPVSAAADGDPSTAYRAAGAPATRHFAPDSPPMLVPPARADTASDRAGRAPSALSVTLPSRRPLDAVTVRTGPHSGTRARVEAHVPGRGWQRLGALSDSGFTQLRGRGAHADALRLVWSDRSAAPVVHEVTPWYGDGPETQLTLPRPTVDAAIGGGAVRTHVRLTGHRPSDARGRVTADAPRGFTVRTPLRTTVRRGSTVDVPVRIAVDDAVKPGTYRIPVSFGGERATLTVRAFPRTSGPDLARRATARSSADETKDFPASAVNDGKRGTRWSSPARDGEWVQLRLAAPARVGRTVLTWQDAYAKRYRVQVSPDGRRWRTAATVRDGRGGRESVRMDAPEDTRYVRIQGDARATEFGYSLYSIEVYAVDEDERSARGTDGGRGANAHRADRPEKGRHARR</sequence>
<dbReference type="InterPro" id="IPR000421">
    <property type="entry name" value="FA58C"/>
</dbReference>
<dbReference type="Gene3D" id="3.30.379.10">
    <property type="entry name" value="Chitobiase/beta-hexosaminidase domain 2-like"/>
    <property type="match status" value="1"/>
</dbReference>
<comment type="similarity">
    <text evidence="3">Belongs to the glycosyl hydrolase 84 family.</text>
</comment>
<feature type="compositionally biased region" description="Low complexity" evidence="4">
    <location>
        <begin position="50"/>
        <end position="76"/>
    </location>
</feature>
<dbReference type="PANTHER" id="PTHR13170">
    <property type="entry name" value="O-GLCNACASE"/>
    <property type="match status" value="1"/>
</dbReference>
<organism evidence="7 8">
    <name type="scientific">Streptomyces albiaxialis</name>
    <dbReference type="NCBI Taxonomy" id="329523"/>
    <lineage>
        <taxon>Bacteria</taxon>
        <taxon>Bacillati</taxon>
        <taxon>Actinomycetota</taxon>
        <taxon>Actinomycetes</taxon>
        <taxon>Kitasatosporales</taxon>
        <taxon>Streptomycetaceae</taxon>
        <taxon>Streptomyces</taxon>
    </lineage>
</organism>
<feature type="domain" description="F5/8 type C" evidence="5">
    <location>
        <begin position="1065"/>
        <end position="1204"/>
    </location>
</feature>
<dbReference type="InterPro" id="IPR008979">
    <property type="entry name" value="Galactose-bd-like_sf"/>
</dbReference>
<name>A0ABN2WCM9_9ACTN</name>
<dbReference type="Pfam" id="PF00754">
    <property type="entry name" value="F5_F8_type_C"/>
    <property type="match status" value="1"/>
</dbReference>
<feature type="region of interest" description="Disordered" evidence="4">
    <location>
        <begin position="1"/>
        <end position="91"/>
    </location>
</feature>
<dbReference type="InterPro" id="IPR017853">
    <property type="entry name" value="GH"/>
</dbReference>
<dbReference type="SUPFAM" id="SSF140657">
    <property type="entry name" value="Hyaluronidase post-catalytic domain-like"/>
    <property type="match status" value="1"/>
</dbReference>
<feature type="compositionally biased region" description="Basic and acidic residues" evidence="4">
    <location>
        <begin position="770"/>
        <end position="781"/>
    </location>
</feature>
<feature type="region of interest" description="Disordered" evidence="4">
    <location>
        <begin position="1077"/>
        <end position="1110"/>
    </location>
</feature>
<protein>
    <recommendedName>
        <fullName evidence="9">Hyaluronidase</fullName>
    </recommendedName>
</protein>
<feature type="compositionally biased region" description="Pro residues" evidence="4">
    <location>
        <begin position="26"/>
        <end position="37"/>
    </location>
</feature>
<evidence type="ECO:0008006" key="9">
    <source>
        <dbReference type="Google" id="ProtNLM"/>
    </source>
</evidence>
<evidence type="ECO:0000259" key="5">
    <source>
        <dbReference type="PROSITE" id="PS50022"/>
    </source>
</evidence>
<dbReference type="Gene3D" id="2.60.120.260">
    <property type="entry name" value="Galactose-binding domain-like"/>
    <property type="match status" value="1"/>
</dbReference>
<comment type="caution">
    <text evidence="7">The sequence shown here is derived from an EMBL/GenBank/DDBJ whole genome shotgun (WGS) entry which is preliminary data.</text>
</comment>
<evidence type="ECO:0000256" key="4">
    <source>
        <dbReference type="SAM" id="MobiDB-lite"/>
    </source>
</evidence>
<dbReference type="SUPFAM" id="SSF51445">
    <property type="entry name" value="(Trans)glycosidases"/>
    <property type="match status" value="1"/>
</dbReference>